<keyword evidence="2" id="KW-0809">Transit peptide</keyword>
<evidence type="ECO:0000256" key="3">
    <source>
        <dbReference type="ARBA" id="ARBA00023128"/>
    </source>
</evidence>
<name>A0A0F7UDZ2_NEOCL</name>
<organism evidence="5">
    <name type="scientific">Neospora caninum (strain Liverpool)</name>
    <dbReference type="NCBI Taxonomy" id="572307"/>
    <lineage>
        <taxon>Eukaryota</taxon>
        <taxon>Sar</taxon>
        <taxon>Alveolata</taxon>
        <taxon>Apicomplexa</taxon>
        <taxon>Conoidasida</taxon>
        <taxon>Coccidia</taxon>
        <taxon>Eucoccidiorida</taxon>
        <taxon>Eimeriorina</taxon>
        <taxon>Sarcocystidae</taxon>
        <taxon>Neospora</taxon>
    </lineage>
</organism>
<dbReference type="SUPFAM" id="SSF103025">
    <property type="entry name" value="Folate-binding domain"/>
    <property type="match status" value="2"/>
</dbReference>
<evidence type="ECO:0000256" key="4">
    <source>
        <dbReference type="SAM" id="MobiDB-lite"/>
    </source>
</evidence>
<feature type="region of interest" description="Disordered" evidence="4">
    <location>
        <begin position="924"/>
        <end position="1015"/>
    </location>
</feature>
<dbReference type="InterPro" id="IPR017703">
    <property type="entry name" value="YgfZ/GCV_T_CS"/>
</dbReference>
<comment type="subcellular location">
    <subcellularLocation>
        <location evidence="1">Mitochondrion</location>
    </subcellularLocation>
</comment>
<reference evidence="5" key="1">
    <citation type="journal article" date="2015" name="PLoS ONE">
        <title>Comprehensive Evaluation of Toxoplasma gondii VEG and Neospora caninum LIV Genomes with Tachyzoite Stage Transcriptome and Proteome Defines Novel Transcript Features.</title>
        <authorList>
            <person name="Ramaprasad A."/>
            <person name="Mourier T."/>
            <person name="Naeem R."/>
            <person name="Malas T.B."/>
            <person name="Moussa E."/>
            <person name="Panigrahi A."/>
            <person name="Vermont S.J."/>
            <person name="Otto T.D."/>
            <person name="Wastling J."/>
            <person name="Pain A."/>
        </authorList>
    </citation>
    <scope>NUCLEOTIDE SEQUENCE</scope>
    <source>
        <strain evidence="5">Liverpool</strain>
    </source>
</reference>
<dbReference type="EMBL" id="LN714484">
    <property type="protein sequence ID" value="CEL68088.1"/>
    <property type="molecule type" value="Genomic_DNA"/>
</dbReference>
<accession>A0A0F7UDZ2</accession>
<feature type="compositionally biased region" description="Basic and acidic residues" evidence="4">
    <location>
        <begin position="924"/>
        <end position="943"/>
    </location>
</feature>
<dbReference type="GO" id="GO:0005759">
    <property type="term" value="C:mitochondrial matrix"/>
    <property type="evidence" value="ECO:0007669"/>
    <property type="project" value="TreeGrafter"/>
</dbReference>
<feature type="region of interest" description="Disordered" evidence="4">
    <location>
        <begin position="57"/>
        <end position="81"/>
    </location>
</feature>
<dbReference type="Gene3D" id="3.30.1360.120">
    <property type="entry name" value="Probable tRNA modification gtpase trme, domain 1"/>
    <property type="match status" value="2"/>
</dbReference>
<dbReference type="InterPro" id="IPR045179">
    <property type="entry name" value="YgfZ/GcvT"/>
</dbReference>
<dbReference type="PANTHER" id="PTHR22602">
    <property type="entry name" value="TRANSFERASE CAF17, MITOCHONDRIAL-RELATED"/>
    <property type="match status" value="1"/>
</dbReference>
<sequence length="1187" mass="128087">MIFSAPKTEERRRFRCMYRARGEFEKEEKTSKGIGHTFSRKASREIYSPEAVFLGRKPDEQGRERTKEKEEERRRTQKRGRSLTVKAEARLLPFFFLHPLSLVPPFLYRPFFLTARTAASSSLLFRLFSAPHLPLFSPSSSAQMTSPVHLLLRRGGGSPATRGCGATGDEGRPAERLCRLFSSLSSRDEKPFFRLVALPKRRLLRVAGPDAATFLQGLVTQDVRFLESPRASSPSQFARLFSKRPPSSSSASSFARVSVSASRRSASPFAFAPDLHLFPTSSCFLSSTLSSSCPSSSPASSALSSSSLSPPLWVPGFVGARAAPFALLNTQGRVLLDGHVVHLPRKEAGEASEAEDGLRVADEDAFLLDVDAAVGDRLFSFLQRRRLSSRVEVKGLSVDVLQLLPPACLSFSPLSPFAFASRLAGVQGVAAAREEGSPVAGEAFGSGVNLAGAGEDSSPPGYEGVSAESEHLLRLWAHAKRLAEHLTSGTPYGLLNVSGDRREGWLLTSVSGNRDRRDERREDAVGADREGQSSPIDGRETPAWEARNRGLVTVDGRSPRMGFRVYVHSGQGEEARCFGEEPGSGPADSKTTAQPPVFFVDVCGVTETEAGKNADAASLETRLAASSFLHAYSPSVLLASRGLSSPQLYELRRRALGVPEGPAEVGIQRYLLQHLNMDWQAYIHPRVNKGCFLGQEVVTRALLQLSNRRRLASFVIVSRAQEAFSSPSQGRESPRSSRARAASSPSVSASEVRPAGEAGAHGVSPPAPETPDASTLPSPTSRRLPALAGPQAAFPVSSALPLGASREPHSLLPQRRVPGRCQHDTPSFTHLFPPWCEHFRPSRHFPLPRDSPPPAASSEPGRGTKGSLHGSSAPERLAAEKREAGDDEGELFRGFLPGLFPPGELEHWARILCLADAAAVRQLERPDAETEGVEARRAGEQRDTGCAPTRGEDPEGRGAKNDGRSETLEAATQQKPRKIYVYTRGWTAPTHASPREEHPEEKAKRRSPAAASGWTEVGEVVVEPARERHGATLGVGICMLRARAGDPPLKSYEDYLASLGQWMASPSPALIARKPPSAWPLPLLCNFPGSPDHAHAVPVAQGAQNAPRTDPVPTPEKPSSCAAARSGDGDFARSACEDECAGFARNSQAPEEAEQTGDIEWCFLGPAMYAVDGWFEQQAPPKVVSSA</sequence>
<feature type="compositionally biased region" description="Basic and acidic residues" evidence="4">
    <location>
        <begin position="57"/>
        <end position="74"/>
    </location>
</feature>
<dbReference type="InterPro" id="IPR027266">
    <property type="entry name" value="TrmE/GcvT-like"/>
</dbReference>
<feature type="compositionally biased region" description="Basic and acidic residues" evidence="4">
    <location>
        <begin position="950"/>
        <end position="967"/>
    </location>
</feature>
<dbReference type="AlphaFoldDB" id="A0A0F7UDZ2"/>
<feature type="compositionally biased region" description="Basic and acidic residues" evidence="4">
    <location>
        <begin position="993"/>
        <end position="1003"/>
    </location>
</feature>
<feature type="compositionally biased region" description="Low complexity" evidence="4">
    <location>
        <begin position="739"/>
        <end position="755"/>
    </location>
</feature>
<keyword evidence="3" id="KW-0496">Mitochondrion</keyword>
<protein>
    <submittedName>
        <fullName evidence="5">Protein phosphatases pp1 regulatory subunit,putative</fullName>
    </submittedName>
</protein>
<feature type="region of interest" description="Disordered" evidence="4">
    <location>
        <begin position="725"/>
        <end position="786"/>
    </location>
</feature>
<feature type="region of interest" description="Disordered" evidence="4">
    <location>
        <begin position="1100"/>
        <end position="1128"/>
    </location>
</feature>
<gene>
    <name evidence="5" type="ORF">BN1204_038620</name>
</gene>
<feature type="region of interest" description="Disordered" evidence="4">
    <location>
        <begin position="846"/>
        <end position="874"/>
    </location>
</feature>
<dbReference type="NCBIfam" id="TIGR03317">
    <property type="entry name" value="ygfZ_signature"/>
    <property type="match status" value="1"/>
</dbReference>
<dbReference type="GO" id="GO:0016226">
    <property type="term" value="P:iron-sulfur cluster assembly"/>
    <property type="evidence" value="ECO:0007669"/>
    <property type="project" value="TreeGrafter"/>
</dbReference>
<proteinExistence type="predicted"/>
<feature type="region of interest" description="Disordered" evidence="4">
    <location>
        <begin position="513"/>
        <end position="544"/>
    </location>
</feature>
<evidence type="ECO:0000313" key="5">
    <source>
        <dbReference type="EMBL" id="CEL68088.1"/>
    </source>
</evidence>
<evidence type="ECO:0000256" key="2">
    <source>
        <dbReference type="ARBA" id="ARBA00022946"/>
    </source>
</evidence>
<feature type="region of interest" description="Disordered" evidence="4">
    <location>
        <begin position="805"/>
        <end position="824"/>
    </location>
</feature>
<evidence type="ECO:0000256" key="1">
    <source>
        <dbReference type="ARBA" id="ARBA00004173"/>
    </source>
</evidence>
<dbReference type="PANTHER" id="PTHR22602:SF0">
    <property type="entry name" value="TRANSFERASE CAF17, MITOCHONDRIAL-RELATED"/>
    <property type="match status" value="1"/>
</dbReference>
<feature type="compositionally biased region" description="Polar residues" evidence="4">
    <location>
        <begin position="772"/>
        <end position="781"/>
    </location>
</feature>